<accession>A0A564ZJU3</accession>
<reference evidence="3 4" key="1">
    <citation type="submission" date="2019-07" db="EMBL/GenBank/DDBJ databases">
        <authorList>
            <person name="Cremers G."/>
        </authorList>
    </citation>
    <scope>NUCLEOTIDE SEQUENCE [LARGE SCALE GENOMIC DNA]</scope>
</reference>
<sequence length="425" mass="44867">MILTARLVLPISSPPIMDGGILIRDGAICAVGKTSALIRDFATEPHDDLGNAVLLPGLVNAHTHLELTGLRGRLPLGTSFTDWAVALIGLRSELDDEFFAASARLGATTLLRSGVTCVADITASGSSVAPLKAAGIRGIIYQEILGPDPEQAGARLDAAEAAIRSLQLQANESLLSIGLSPHAPYSLSEPLLVRCAELLRRQYLPATIHVAESPEEVTYIGLGLGPIATKLLPAVGRRAPSHRVCGESPVAFLDRAGLLSDRLLAVHGVQMGMSDLRLLKQRDVALAVCPRSNDHLNVGTAPLLRCLAVSLRVGLGTDSLASNETLSLWDEMRFARRLYGEPVAAQQLVTMATLGGAAALGMADTIGSLAPGKRADLTAVAIDRFDDADPYELLVNQASDDAVVLSAVDGKIVHQREGATRWHCH</sequence>
<evidence type="ECO:0000259" key="2">
    <source>
        <dbReference type="Pfam" id="PF01979"/>
    </source>
</evidence>
<proteinExistence type="predicted"/>
<protein>
    <submittedName>
        <fullName evidence="3">5-methylthioadenosine/S-adenosylhomocysteine deaminase (MTA/SAH deaminase)</fullName>
        <ecNumber evidence="3">3.5.4.28</ecNumber>
    </submittedName>
</protein>
<dbReference type="InterPro" id="IPR006680">
    <property type="entry name" value="Amidohydro-rel"/>
</dbReference>
<dbReference type="SUPFAM" id="SSF51338">
    <property type="entry name" value="Composite domain of metallo-dependent hydrolases"/>
    <property type="match status" value="2"/>
</dbReference>
<dbReference type="AlphaFoldDB" id="A0A564ZJU3"/>
<feature type="domain" description="Amidohydrolase-related" evidence="2">
    <location>
        <begin position="53"/>
        <end position="413"/>
    </location>
</feature>
<dbReference type="Pfam" id="PF01979">
    <property type="entry name" value="Amidohydro_1"/>
    <property type="match status" value="1"/>
</dbReference>
<dbReference type="InterPro" id="IPR011059">
    <property type="entry name" value="Metal-dep_hydrolase_composite"/>
</dbReference>
<dbReference type="InterPro" id="IPR032466">
    <property type="entry name" value="Metal_Hydrolase"/>
</dbReference>
<dbReference type="EMBL" id="CABIKM010000026">
    <property type="protein sequence ID" value="VUZ85443.1"/>
    <property type="molecule type" value="Genomic_DNA"/>
</dbReference>
<dbReference type="Gene3D" id="2.30.40.10">
    <property type="entry name" value="Urease, subunit C, domain 1"/>
    <property type="match status" value="1"/>
</dbReference>
<dbReference type="Gene3D" id="3.20.20.140">
    <property type="entry name" value="Metal-dependent hydrolases"/>
    <property type="match status" value="1"/>
</dbReference>
<dbReference type="EC" id="3.5.4.28" evidence="3"/>
<evidence type="ECO:0000256" key="1">
    <source>
        <dbReference type="ARBA" id="ARBA00022801"/>
    </source>
</evidence>
<dbReference type="Proteomes" id="UP000334340">
    <property type="component" value="Unassembled WGS sequence"/>
</dbReference>
<name>A0A564ZJU3_9BACT</name>
<dbReference type="GO" id="GO:0050270">
    <property type="term" value="F:S-adenosylhomocysteine deaminase activity"/>
    <property type="evidence" value="ECO:0007669"/>
    <property type="project" value="UniProtKB-EC"/>
</dbReference>
<keyword evidence="4" id="KW-1185">Reference proteome</keyword>
<gene>
    <name evidence="3" type="ORF">MELA_01827</name>
</gene>
<dbReference type="PANTHER" id="PTHR43794">
    <property type="entry name" value="AMINOHYDROLASE SSNA-RELATED"/>
    <property type="match status" value="1"/>
</dbReference>
<dbReference type="SUPFAM" id="SSF51556">
    <property type="entry name" value="Metallo-dependent hydrolases"/>
    <property type="match status" value="1"/>
</dbReference>
<dbReference type="InterPro" id="IPR050287">
    <property type="entry name" value="MTA/SAH_deaminase"/>
</dbReference>
<keyword evidence="1 3" id="KW-0378">Hydrolase</keyword>
<evidence type="ECO:0000313" key="3">
    <source>
        <dbReference type="EMBL" id="VUZ85443.1"/>
    </source>
</evidence>
<dbReference type="PANTHER" id="PTHR43794:SF11">
    <property type="entry name" value="AMIDOHYDROLASE-RELATED DOMAIN-CONTAINING PROTEIN"/>
    <property type="match status" value="1"/>
</dbReference>
<organism evidence="3 4">
    <name type="scientific">Candidatus Methylomirabilis lanthanidiphila</name>
    <dbReference type="NCBI Taxonomy" id="2211376"/>
    <lineage>
        <taxon>Bacteria</taxon>
        <taxon>Candidatus Methylomirabilota</taxon>
        <taxon>Candidatus Methylomirabilia</taxon>
        <taxon>Candidatus Methylomirabilales</taxon>
        <taxon>Candidatus Methylomirabilaceae</taxon>
        <taxon>Candidatus Methylomirabilis</taxon>
    </lineage>
</organism>
<evidence type="ECO:0000313" key="4">
    <source>
        <dbReference type="Proteomes" id="UP000334340"/>
    </source>
</evidence>